<proteinExistence type="predicted"/>
<accession>M5G178</accession>
<keyword evidence="4" id="KW-1185">Reference proteome</keyword>
<organism evidence="3 4">
    <name type="scientific">Dacryopinax primogenitus (strain DJM 731)</name>
    <name type="common">Brown rot fungus</name>
    <dbReference type="NCBI Taxonomy" id="1858805"/>
    <lineage>
        <taxon>Eukaryota</taxon>
        <taxon>Fungi</taxon>
        <taxon>Dikarya</taxon>
        <taxon>Basidiomycota</taxon>
        <taxon>Agaricomycotina</taxon>
        <taxon>Dacrymycetes</taxon>
        <taxon>Dacrymycetales</taxon>
        <taxon>Dacrymycetaceae</taxon>
        <taxon>Dacryopinax</taxon>
    </lineage>
</organism>
<dbReference type="STRING" id="1858805.M5G178"/>
<dbReference type="GO" id="GO:0008168">
    <property type="term" value="F:methyltransferase activity"/>
    <property type="evidence" value="ECO:0007669"/>
    <property type="project" value="UniProtKB-KW"/>
</dbReference>
<evidence type="ECO:0000256" key="1">
    <source>
        <dbReference type="ARBA" id="ARBA00022603"/>
    </source>
</evidence>
<gene>
    <name evidence="3" type="ORF">DACRYDRAFT_40654</name>
</gene>
<name>M5G178_DACPD</name>
<dbReference type="EMBL" id="JH795869">
    <property type="protein sequence ID" value="EJT99581.1"/>
    <property type="molecule type" value="Genomic_DNA"/>
</dbReference>
<dbReference type="RefSeq" id="XP_040626479.1">
    <property type="nucleotide sequence ID" value="XM_040774488.1"/>
</dbReference>
<evidence type="ECO:0000313" key="4">
    <source>
        <dbReference type="Proteomes" id="UP000030653"/>
    </source>
</evidence>
<dbReference type="OrthoDB" id="10027013at2759"/>
<feature type="non-terminal residue" evidence="3">
    <location>
        <position position="1"/>
    </location>
</feature>
<dbReference type="SUPFAM" id="SSF53335">
    <property type="entry name" value="S-adenosyl-L-methionine-dependent methyltransferases"/>
    <property type="match status" value="1"/>
</dbReference>
<sequence length="83" mass="9660">AQSAHYFKYPDAWREIGRVLRPGGTVAFWSYPTLMLPEGKRFSDLNEKLLRFLLGTGPNRIGQYWNPTAREILWSHFTKLPPP</sequence>
<dbReference type="PANTHER" id="PTHR44942:SF4">
    <property type="entry name" value="METHYLTRANSFERASE TYPE 11 DOMAIN-CONTAINING PROTEIN"/>
    <property type="match status" value="1"/>
</dbReference>
<dbReference type="GeneID" id="63689550"/>
<protein>
    <recommendedName>
        <fullName evidence="5">Methyltransferase type 11 domain-containing protein</fullName>
    </recommendedName>
</protein>
<reference evidence="3 4" key="1">
    <citation type="journal article" date="2012" name="Science">
        <title>The Paleozoic origin of enzymatic lignin decomposition reconstructed from 31 fungal genomes.</title>
        <authorList>
            <person name="Floudas D."/>
            <person name="Binder M."/>
            <person name="Riley R."/>
            <person name="Barry K."/>
            <person name="Blanchette R.A."/>
            <person name="Henrissat B."/>
            <person name="Martinez A.T."/>
            <person name="Otillar R."/>
            <person name="Spatafora J.W."/>
            <person name="Yadav J.S."/>
            <person name="Aerts A."/>
            <person name="Benoit I."/>
            <person name="Boyd A."/>
            <person name="Carlson A."/>
            <person name="Copeland A."/>
            <person name="Coutinho P.M."/>
            <person name="de Vries R.P."/>
            <person name="Ferreira P."/>
            <person name="Findley K."/>
            <person name="Foster B."/>
            <person name="Gaskell J."/>
            <person name="Glotzer D."/>
            <person name="Gorecki P."/>
            <person name="Heitman J."/>
            <person name="Hesse C."/>
            <person name="Hori C."/>
            <person name="Igarashi K."/>
            <person name="Jurgens J.A."/>
            <person name="Kallen N."/>
            <person name="Kersten P."/>
            <person name="Kohler A."/>
            <person name="Kuees U."/>
            <person name="Kumar T.K.A."/>
            <person name="Kuo A."/>
            <person name="LaButti K."/>
            <person name="Larrondo L.F."/>
            <person name="Lindquist E."/>
            <person name="Ling A."/>
            <person name="Lombard V."/>
            <person name="Lucas S."/>
            <person name="Lundell T."/>
            <person name="Martin R."/>
            <person name="McLaughlin D.J."/>
            <person name="Morgenstern I."/>
            <person name="Morin E."/>
            <person name="Murat C."/>
            <person name="Nagy L.G."/>
            <person name="Nolan M."/>
            <person name="Ohm R.A."/>
            <person name="Patyshakuliyeva A."/>
            <person name="Rokas A."/>
            <person name="Ruiz-Duenas F.J."/>
            <person name="Sabat G."/>
            <person name="Salamov A."/>
            <person name="Samejima M."/>
            <person name="Schmutz J."/>
            <person name="Slot J.C."/>
            <person name="St John F."/>
            <person name="Stenlid J."/>
            <person name="Sun H."/>
            <person name="Sun S."/>
            <person name="Syed K."/>
            <person name="Tsang A."/>
            <person name="Wiebenga A."/>
            <person name="Young D."/>
            <person name="Pisabarro A."/>
            <person name="Eastwood D.C."/>
            <person name="Martin F."/>
            <person name="Cullen D."/>
            <person name="Grigoriev I.V."/>
            <person name="Hibbett D.S."/>
        </authorList>
    </citation>
    <scope>NUCLEOTIDE SEQUENCE [LARGE SCALE GENOMIC DNA]</scope>
    <source>
        <strain evidence="3 4">DJM-731 SS1</strain>
    </source>
</reference>
<dbReference type="Gene3D" id="3.40.50.150">
    <property type="entry name" value="Vaccinia Virus protein VP39"/>
    <property type="match status" value="1"/>
</dbReference>
<dbReference type="AlphaFoldDB" id="M5G178"/>
<feature type="non-terminal residue" evidence="3">
    <location>
        <position position="83"/>
    </location>
</feature>
<dbReference type="InterPro" id="IPR051052">
    <property type="entry name" value="Diverse_substrate_MTase"/>
</dbReference>
<dbReference type="PANTHER" id="PTHR44942">
    <property type="entry name" value="METHYLTRANSF_11 DOMAIN-CONTAINING PROTEIN"/>
    <property type="match status" value="1"/>
</dbReference>
<keyword evidence="2" id="KW-0808">Transferase</keyword>
<dbReference type="Proteomes" id="UP000030653">
    <property type="component" value="Unassembled WGS sequence"/>
</dbReference>
<dbReference type="GO" id="GO:0032259">
    <property type="term" value="P:methylation"/>
    <property type="evidence" value="ECO:0007669"/>
    <property type="project" value="UniProtKB-KW"/>
</dbReference>
<evidence type="ECO:0000313" key="3">
    <source>
        <dbReference type="EMBL" id="EJT99581.1"/>
    </source>
</evidence>
<evidence type="ECO:0008006" key="5">
    <source>
        <dbReference type="Google" id="ProtNLM"/>
    </source>
</evidence>
<keyword evidence="1" id="KW-0489">Methyltransferase</keyword>
<dbReference type="HOGENOM" id="CLU_2549109_0_0_1"/>
<dbReference type="InterPro" id="IPR029063">
    <property type="entry name" value="SAM-dependent_MTases_sf"/>
</dbReference>
<evidence type="ECO:0000256" key="2">
    <source>
        <dbReference type="ARBA" id="ARBA00022679"/>
    </source>
</evidence>